<evidence type="ECO:0000256" key="5">
    <source>
        <dbReference type="ARBA" id="ARBA00022692"/>
    </source>
</evidence>
<evidence type="ECO:0000256" key="8">
    <source>
        <dbReference type="ARBA" id="ARBA00023157"/>
    </source>
</evidence>
<dbReference type="AlphaFoldDB" id="A0A8J2W2X0"/>
<evidence type="ECO:0000256" key="6">
    <source>
        <dbReference type="ARBA" id="ARBA00022989"/>
    </source>
</evidence>
<dbReference type="Pfam" id="PF01130">
    <property type="entry name" value="CD36"/>
    <property type="match status" value="1"/>
</dbReference>
<dbReference type="Proteomes" id="UP000789524">
    <property type="component" value="Unassembled WGS sequence"/>
</dbReference>
<proteinExistence type="inferred from homology"/>
<name>A0A8J2W2X0_9NEOP</name>
<evidence type="ECO:0000256" key="2">
    <source>
        <dbReference type="ARBA" id="ARBA00004651"/>
    </source>
</evidence>
<keyword evidence="15" id="KW-1185">Reference proteome</keyword>
<evidence type="ECO:0000256" key="4">
    <source>
        <dbReference type="ARBA" id="ARBA00022475"/>
    </source>
</evidence>
<evidence type="ECO:0000256" key="3">
    <source>
        <dbReference type="ARBA" id="ARBA00010532"/>
    </source>
</evidence>
<keyword evidence="9" id="KW-0675">Receptor</keyword>
<gene>
    <name evidence="14" type="ORF">DCHRY22_LOCUS12081</name>
</gene>
<evidence type="ECO:0000256" key="10">
    <source>
        <dbReference type="ARBA" id="ARBA00023180"/>
    </source>
</evidence>
<comment type="similarity">
    <text evidence="3">Belongs to the CD36 family.</text>
</comment>
<comment type="caution">
    <text evidence="14">The sequence shown here is derived from an EMBL/GenBank/DDBJ whole genome shotgun (WGS) entry which is preliminary data.</text>
</comment>
<evidence type="ECO:0000256" key="1">
    <source>
        <dbReference type="ARBA" id="ARBA00004189"/>
    </source>
</evidence>
<reference evidence="14" key="1">
    <citation type="submission" date="2021-09" db="EMBL/GenBank/DDBJ databases">
        <authorList>
            <person name="Martin H S."/>
        </authorList>
    </citation>
    <scope>NUCLEOTIDE SEQUENCE</scope>
</reference>
<evidence type="ECO:0000313" key="14">
    <source>
        <dbReference type="EMBL" id="CAG9576911.1"/>
    </source>
</evidence>
<feature type="transmembrane region" description="Helical" evidence="13">
    <location>
        <begin position="94"/>
        <end position="117"/>
    </location>
</feature>
<dbReference type="PANTHER" id="PTHR11923:SF110">
    <property type="entry name" value="SCAVENGER RECEPTOR CLASS B MEMBER 1"/>
    <property type="match status" value="1"/>
</dbReference>
<dbReference type="OrthoDB" id="18585at2759"/>
<evidence type="ECO:0000256" key="9">
    <source>
        <dbReference type="ARBA" id="ARBA00023170"/>
    </source>
</evidence>
<dbReference type="GO" id="GO:0005044">
    <property type="term" value="F:scavenger receptor activity"/>
    <property type="evidence" value="ECO:0007669"/>
    <property type="project" value="TreeGrafter"/>
</dbReference>
<dbReference type="GO" id="GO:0005901">
    <property type="term" value="C:caveola"/>
    <property type="evidence" value="ECO:0007669"/>
    <property type="project" value="UniProtKB-SubCell"/>
</dbReference>
<dbReference type="PANTHER" id="PTHR11923">
    <property type="entry name" value="SCAVENGER RECEPTOR CLASS B TYPE-1 SR-B1"/>
    <property type="match status" value="1"/>
</dbReference>
<keyword evidence="6 13" id="KW-1133">Transmembrane helix</keyword>
<evidence type="ECO:0000256" key="12">
    <source>
        <dbReference type="ARBA" id="ARBA00042244"/>
    </source>
</evidence>
<evidence type="ECO:0000256" key="7">
    <source>
        <dbReference type="ARBA" id="ARBA00023136"/>
    </source>
</evidence>
<evidence type="ECO:0000313" key="15">
    <source>
        <dbReference type="Proteomes" id="UP000789524"/>
    </source>
</evidence>
<organism evidence="14 15">
    <name type="scientific">Danaus chrysippus</name>
    <name type="common">African queen</name>
    <dbReference type="NCBI Taxonomy" id="151541"/>
    <lineage>
        <taxon>Eukaryota</taxon>
        <taxon>Metazoa</taxon>
        <taxon>Ecdysozoa</taxon>
        <taxon>Arthropoda</taxon>
        <taxon>Hexapoda</taxon>
        <taxon>Insecta</taxon>
        <taxon>Pterygota</taxon>
        <taxon>Neoptera</taxon>
        <taxon>Endopterygota</taxon>
        <taxon>Lepidoptera</taxon>
        <taxon>Glossata</taxon>
        <taxon>Ditrysia</taxon>
        <taxon>Papilionoidea</taxon>
        <taxon>Nymphalidae</taxon>
        <taxon>Danainae</taxon>
        <taxon>Danaini</taxon>
        <taxon>Danaina</taxon>
        <taxon>Danaus</taxon>
        <taxon>Anosia</taxon>
    </lineage>
</organism>
<keyword evidence="7 13" id="KW-0472">Membrane</keyword>
<evidence type="ECO:0000256" key="13">
    <source>
        <dbReference type="SAM" id="Phobius"/>
    </source>
</evidence>
<feature type="transmembrane region" description="Helical" evidence="13">
    <location>
        <begin position="536"/>
        <end position="562"/>
    </location>
</feature>
<accession>A0A8J2W2X0</accession>
<keyword evidence="8" id="KW-1015">Disulfide bond</keyword>
<dbReference type="InterPro" id="IPR002159">
    <property type="entry name" value="CD36_fam"/>
</dbReference>
<dbReference type="GO" id="GO:0005737">
    <property type="term" value="C:cytoplasm"/>
    <property type="evidence" value="ECO:0007669"/>
    <property type="project" value="TreeGrafter"/>
</dbReference>
<comment type="subcellular location">
    <subcellularLocation>
        <location evidence="2">Cell membrane</location>
        <topology evidence="2">Multi-pass membrane protein</topology>
    </subcellularLocation>
    <subcellularLocation>
        <location evidence="1">Membrane</location>
        <location evidence="1">Caveola</location>
        <topology evidence="1">Multi-pass membrane protein</topology>
    </subcellularLocation>
</comment>
<sequence length="582" mass="65199">MYVATFVSRGLNFGGNGRYEREMDVEKTSSSLMPKEEKAVIVPGNGVGKFLIREDTILAGLPGCAGCGRTQLTCAGVKKQWSALCWGKQSDKKYYTMLVILSATFALSFIGTIFFCFTNTLNDAILSNMVIKNNTLAYSMWRRPSVQPLMKVHVFNYTNWERVRSGLDEKLIVQDVGPFIYSQQIERVNIRFQGDQLTFQERNNFRFRPEKSGAAHFDQIYVPNLPLLGVIANVLHLPTLGQITVQSTLNFADHNEAFLKLPAQRFLWGYDDRIMDLARPFLSIGAQFRYDKFGLLVSKNGTVSDRITINTGEKDKDKMNIIEKFNGDVTLSYWGSSECNSITSSDGTIFPPSLLDKKTTLYVFNSNMCRRLPFDYLKDVEMEQGIRLMRYGLPSNVFDDPQSNPDNQCYCDVDSGTCPPRGIINITACSMGAPLVASFPHFYRGDPKLREDIQGLTPDGNLHDSFIDIHPTLGIALNGRSSLQLNIQVRKSGVFGALSFLPEGIILPVAWIEMALEELPESLQSLVYHGTFSTAAVQLGLAMFCSITLLISSICMLIMIITRRRKPCATLKIIPAEIEMKT</sequence>
<keyword evidence="4" id="KW-1003">Cell membrane</keyword>
<protein>
    <recommendedName>
        <fullName evidence="11">Scavenger receptor class B member 1</fullName>
    </recommendedName>
    <alternativeName>
        <fullName evidence="12">SR-BI</fullName>
    </alternativeName>
</protein>
<evidence type="ECO:0000256" key="11">
    <source>
        <dbReference type="ARBA" id="ARBA00040821"/>
    </source>
</evidence>
<dbReference type="PRINTS" id="PR01609">
    <property type="entry name" value="CD36FAMILY"/>
</dbReference>
<keyword evidence="5 13" id="KW-0812">Transmembrane</keyword>
<dbReference type="EMBL" id="CAKASE010000075">
    <property type="protein sequence ID" value="CAG9576911.1"/>
    <property type="molecule type" value="Genomic_DNA"/>
</dbReference>
<keyword evidence="10" id="KW-0325">Glycoprotein</keyword>